<evidence type="ECO:0000313" key="3">
    <source>
        <dbReference type="Proteomes" id="UP000427281"/>
    </source>
</evidence>
<dbReference type="KEGG" id="gim:F1728_10675"/>
<protein>
    <submittedName>
        <fullName evidence="2">Uncharacterized protein</fullName>
    </submittedName>
</protein>
<feature type="signal peptide" evidence="1">
    <location>
        <begin position="1"/>
        <end position="25"/>
    </location>
</feature>
<keyword evidence="1" id="KW-0732">Signal</keyword>
<reference evidence="2 3" key="1">
    <citation type="submission" date="2019-09" db="EMBL/GenBank/DDBJ databases">
        <title>Gimesia benthica sp. nov., a novel bacterium isolated from deep-sea water of the Northwest Indian Ocean.</title>
        <authorList>
            <person name="Dai X."/>
        </authorList>
    </citation>
    <scope>NUCLEOTIDE SEQUENCE [LARGE SCALE GENOMIC DNA]</scope>
    <source>
        <strain evidence="2 3">E7</strain>
    </source>
</reference>
<evidence type="ECO:0000313" key="2">
    <source>
        <dbReference type="EMBL" id="QGQ23106.1"/>
    </source>
</evidence>
<dbReference type="EMBL" id="CP043930">
    <property type="protein sequence ID" value="QGQ23106.1"/>
    <property type="molecule type" value="Genomic_DNA"/>
</dbReference>
<accession>A0A6I6AAH4</accession>
<gene>
    <name evidence="2" type="ORF">F1728_10675</name>
</gene>
<organism evidence="2 3">
    <name type="scientific">Gimesia benthica</name>
    <dbReference type="NCBI Taxonomy" id="2608982"/>
    <lineage>
        <taxon>Bacteria</taxon>
        <taxon>Pseudomonadati</taxon>
        <taxon>Planctomycetota</taxon>
        <taxon>Planctomycetia</taxon>
        <taxon>Planctomycetales</taxon>
        <taxon>Planctomycetaceae</taxon>
        <taxon>Gimesia</taxon>
    </lineage>
</organism>
<keyword evidence="3" id="KW-1185">Reference proteome</keyword>
<proteinExistence type="predicted"/>
<evidence type="ECO:0000256" key="1">
    <source>
        <dbReference type="SAM" id="SignalP"/>
    </source>
</evidence>
<feature type="chain" id="PRO_5026062384" evidence="1">
    <location>
        <begin position="26"/>
        <end position="308"/>
    </location>
</feature>
<dbReference type="AlphaFoldDB" id="A0A6I6AAH4"/>
<dbReference type="Proteomes" id="UP000427281">
    <property type="component" value="Chromosome"/>
</dbReference>
<sequence>MKLMCKVTLLTVLPGLLFTTANLKAQGRKTEKEATWYDGLTNRPTEVQPQKLQLLSLQVSRLPRDTFGNAKSPVNRFSLSSFLAASGTGVYGTFTLNDPGTLLYENEPSLLVKFTDNRGTDLTRNPGEEKINDFFEANKPLVVRLSGKDPRATFIVRGYSAPARGAESINATAHLFFLSMKEVKSASARIPAFQADQQHQIGPVSFTVMKPINKQLVRTGRTVNESFGRGKREWVFTIKPRLKPLKNIELLNAEGEVIKTINGPYFHGASFQYFLEPLKEKPTMIRVNWFEKWKLLRVPLKIDTPLGI</sequence>
<name>A0A6I6AAH4_9PLAN</name>